<dbReference type="Pfam" id="PF00300">
    <property type="entry name" value="His_Phos_1"/>
    <property type="match status" value="1"/>
</dbReference>
<protein>
    <submittedName>
        <fullName evidence="3">Broad specificity phosphatase PhoE</fullName>
    </submittedName>
</protein>
<dbReference type="GO" id="GO:0016791">
    <property type="term" value="F:phosphatase activity"/>
    <property type="evidence" value="ECO:0007669"/>
    <property type="project" value="TreeGrafter"/>
</dbReference>
<dbReference type="PROSITE" id="PS00175">
    <property type="entry name" value="PG_MUTASE"/>
    <property type="match status" value="1"/>
</dbReference>
<dbReference type="Proteomes" id="UP000248806">
    <property type="component" value="Unassembled WGS sequence"/>
</dbReference>
<gene>
    <name evidence="3" type="ORF">EI42_01543</name>
</gene>
<comment type="caution">
    <text evidence="3">The sequence shown here is derived from an EMBL/GenBank/DDBJ whole genome shotgun (WGS) entry which is preliminary data.</text>
</comment>
<evidence type="ECO:0000313" key="4">
    <source>
        <dbReference type="Proteomes" id="UP000248806"/>
    </source>
</evidence>
<dbReference type="SUPFAM" id="SSF53254">
    <property type="entry name" value="Phosphoglycerate mutase-like"/>
    <property type="match status" value="1"/>
</dbReference>
<accession>A0A326UCA2</accession>
<feature type="region of interest" description="Disordered" evidence="2">
    <location>
        <begin position="250"/>
        <end position="277"/>
    </location>
</feature>
<reference evidence="3 4" key="1">
    <citation type="submission" date="2018-06" db="EMBL/GenBank/DDBJ databases">
        <title>Genomic Encyclopedia of Archaeal and Bacterial Type Strains, Phase II (KMG-II): from individual species to whole genera.</title>
        <authorList>
            <person name="Goeker M."/>
        </authorList>
    </citation>
    <scope>NUCLEOTIDE SEQUENCE [LARGE SCALE GENOMIC DNA]</scope>
    <source>
        <strain evidence="3 4">ATCC BAA-1881</strain>
    </source>
</reference>
<dbReference type="InterPro" id="IPR013078">
    <property type="entry name" value="His_Pase_superF_clade-1"/>
</dbReference>
<feature type="compositionally biased region" description="Acidic residues" evidence="2">
    <location>
        <begin position="268"/>
        <end position="277"/>
    </location>
</feature>
<dbReference type="InterPro" id="IPR050275">
    <property type="entry name" value="PGM_Phosphatase"/>
</dbReference>
<sequence>MLPFALSCWWRKSWLYIGWTYLVVRIRFLQWRLRIWRHKQLMLESIQGSMKRTLLLVRHGQTGWNVEHRLPGQLPGVALTDTGRQQAARLGESLSVLPLSTIISSPLERARDTAAFLAEGRTIPVHIEPDLADTDVGPWAGQKISELTKSDPAWRAYVQNPTVAPEGVETFPQVQQRAVAAVERWLQREDIGAYPVFVAHADVVKLLLAYYMGIPVERAPSLFIDNASVSLIELEKEKRPQVVAISWSPNPGWLTSPAPRPAEGVQGEAEEVGEQKS</sequence>
<dbReference type="GO" id="GO:0005737">
    <property type="term" value="C:cytoplasm"/>
    <property type="evidence" value="ECO:0007669"/>
    <property type="project" value="TreeGrafter"/>
</dbReference>
<dbReference type="SMART" id="SM00855">
    <property type="entry name" value="PGAM"/>
    <property type="match status" value="1"/>
</dbReference>
<evidence type="ECO:0000256" key="1">
    <source>
        <dbReference type="PIRSR" id="PIRSR613078-2"/>
    </source>
</evidence>
<keyword evidence="4" id="KW-1185">Reference proteome</keyword>
<name>A0A326UCA2_THEHA</name>
<dbReference type="Gene3D" id="3.40.50.1240">
    <property type="entry name" value="Phosphoglycerate mutase-like"/>
    <property type="match status" value="1"/>
</dbReference>
<proteinExistence type="predicted"/>
<dbReference type="AlphaFoldDB" id="A0A326UCA2"/>
<dbReference type="PANTHER" id="PTHR48100:SF62">
    <property type="entry name" value="GLUCOSYL-3-PHOSPHOGLYCERATE PHOSPHATASE"/>
    <property type="match status" value="1"/>
</dbReference>
<dbReference type="PANTHER" id="PTHR48100">
    <property type="entry name" value="BROAD-SPECIFICITY PHOSPHATASE YOR283W-RELATED"/>
    <property type="match status" value="1"/>
</dbReference>
<dbReference type="RefSeq" id="WP_170142438.1">
    <property type="nucleotide sequence ID" value="NZ_BIFX01000001.1"/>
</dbReference>
<organism evidence="3 4">
    <name type="scientific">Thermosporothrix hazakensis</name>
    <dbReference type="NCBI Taxonomy" id="644383"/>
    <lineage>
        <taxon>Bacteria</taxon>
        <taxon>Bacillati</taxon>
        <taxon>Chloroflexota</taxon>
        <taxon>Ktedonobacteria</taxon>
        <taxon>Ktedonobacterales</taxon>
        <taxon>Thermosporotrichaceae</taxon>
        <taxon>Thermosporothrix</taxon>
    </lineage>
</organism>
<dbReference type="EMBL" id="QKUF01000003">
    <property type="protein sequence ID" value="PZW32995.1"/>
    <property type="molecule type" value="Genomic_DNA"/>
</dbReference>
<feature type="binding site" evidence="1">
    <location>
        <begin position="58"/>
        <end position="65"/>
    </location>
    <ligand>
        <name>substrate</name>
    </ligand>
</feature>
<dbReference type="CDD" id="cd07067">
    <property type="entry name" value="HP_PGM_like"/>
    <property type="match status" value="1"/>
</dbReference>
<dbReference type="InterPro" id="IPR001345">
    <property type="entry name" value="PG/BPGM_mutase_AS"/>
</dbReference>
<feature type="binding site" evidence="1">
    <location>
        <position position="109"/>
    </location>
    <ligand>
        <name>substrate</name>
    </ligand>
</feature>
<dbReference type="InterPro" id="IPR029033">
    <property type="entry name" value="His_PPase_superfam"/>
</dbReference>
<evidence type="ECO:0000256" key="2">
    <source>
        <dbReference type="SAM" id="MobiDB-lite"/>
    </source>
</evidence>
<evidence type="ECO:0000313" key="3">
    <source>
        <dbReference type="EMBL" id="PZW32995.1"/>
    </source>
</evidence>